<gene>
    <name evidence="2" type="ORF">GCM10009849_18490</name>
</gene>
<dbReference type="Proteomes" id="UP001500432">
    <property type="component" value="Unassembled WGS sequence"/>
</dbReference>
<comment type="caution">
    <text evidence="2">The sequence shown here is derived from an EMBL/GenBank/DDBJ whole genome shotgun (WGS) entry which is preliminary data.</text>
</comment>
<protein>
    <recommendedName>
        <fullName evidence="1">ARG and Rhodanese-Phosphatase-superfamily-associated domain-containing protein</fullName>
    </recommendedName>
</protein>
<evidence type="ECO:0000313" key="3">
    <source>
        <dbReference type="Proteomes" id="UP001500432"/>
    </source>
</evidence>
<dbReference type="InterPro" id="IPR046699">
    <property type="entry name" value="ARPP-1"/>
</dbReference>
<sequence length="320" mass="33379">MDFPQLHVGIGQQFGPFTIFPVWSDTPGNLGLTTGAHAQLQVTELAAGPQVNRLTVANTGAKPALLIEGELLEGGHQHRIAAESRILAPGEHADVPAFCVEEGRWGGPSIQHGRRARRAPLHVRAELAGLGGLSGSTGDGVRTLRAADQGRVWQRVGRFSAGVSATGSLVEAYDGFDTAASGFDSASLRSTPGVLEGQRGVVVGLGGRALTLELFGTSALFARHWEQFADALRFEAAHAELLAAQPTRGQGARDFVAGLATDPRRLFATPTTAHGAVASTPVRAAVGRYAYSGLAVQRAAGPAQFAHLSVWDATHPLAAL</sequence>
<evidence type="ECO:0000313" key="2">
    <source>
        <dbReference type="EMBL" id="GAA2199964.1"/>
    </source>
</evidence>
<dbReference type="EMBL" id="BAAAQW010000005">
    <property type="protein sequence ID" value="GAA2199964.1"/>
    <property type="molecule type" value="Genomic_DNA"/>
</dbReference>
<proteinExistence type="predicted"/>
<keyword evidence="3" id="KW-1185">Reference proteome</keyword>
<name>A0ABN3BT73_9MICC</name>
<evidence type="ECO:0000259" key="1">
    <source>
        <dbReference type="Pfam" id="PF20208"/>
    </source>
</evidence>
<dbReference type="Pfam" id="PF20208">
    <property type="entry name" value="ARPP-1"/>
    <property type="match status" value="1"/>
</dbReference>
<accession>A0ABN3BT73</accession>
<reference evidence="2 3" key="1">
    <citation type="journal article" date="2019" name="Int. J. Syst. Evol. Microbiol.">
        <title>The Global Catalogue of Microorganisms (GCM) 10K type strain sequencing project: providing services to taxonomists for standard genome sequencing and annotation.</title>
        <authorList>
            <consortium name="The Broad Institute Genomics Platform"/>
            <consortium name="The Broad Institute Genome Sequencing Center for Infectious Disease"/>
            <person name="Wu L."/>
            <person name="Ma J."/>
        </authorList>
    </citation>
    <scope>NUCLEOTIDE SEQUENCE [LARGE SCALE GENOMIC DNA]</scope>
    <source>
        <strain evidence="2 3">JCM 16034</strain>
    </source>
</reference>
<feature type="domain" description="ARG and Rhodanese-Phosphatase-superfamily-associated" evidence="1">
    <location>
        <begin position="5"/>
        <end position="269"/>
    </location>
</feature>
<organism evidence="2 3">
    <name type="scientific">Sinomonas flava</name>
    <dbReference type="NCBI Taxonomy" id="496857"/>
    <lineage>
        <taxon>Bacteria</taxon>
        <taxon>Bacillati</taxon>
        <taxon>Actinomycetota</taxon>
        <taxon>Actinomycetes</taxon>
        <taxon>Micrococcales</taxon>
        <taxon>Micrococcaceae</taxon>
        <taxon>Sinomonas</taxon>
    </lineage>
</organism>
<dbReference type="RefSeq" id="WP_344299413.1">
    <property type="nucleotide sequence ID" value="NZ_BAAAQW010000005.1"/>
</dbReference>